<sequence>MSQPIEAYPNTVARQSSTNPNGSFGPVFVVLAIIFVLSAVACVLGRVCSRRHQRVVKEHHRVAKEHHQAKAKQSHHPLGPKEWESRQKPSFNMRDGDIEFGFDKKIPTPNMGTNGNSRGPQNGGFRGEVRFADNIV</sequence>
<feature type="compositionally biased region" description="Polar residues" evidence="1">
    <location>
        <begin position="110"/>
        <end position="120"/>
    </location>
</feature>
<evidence type="ECO:0000313" key="3">
    <source>
        <dbReference type="EMBL" id="KAL2456779.1"/>
    </source>
</evidence>
<keyword evidence="4" id="KW-1185">Reference proteome</keyword>
<dbReference type="PANTHER" id="PTHR33429">
    <property type="entry name" value="OS02G0708000 PROTEIN-RELATED"/>
    <property type="match status" value="1"/>
</dbReference>
<reference evidence="4" key="1">
    <citation type="submission" date="2024-07" db="EMBL/GenBank/DDBJ databases">
        <title>Two chromosome-level genome assemblies of Korean endemic species Abeliophyllum distichum and Forsythia ovata (Oleaceae).</title>
        <authorList>
            <person name="Jang H."/>
        </authorList>
    </citation>
    <scope>NUCLEOTIDE SEQUENCE [LARGE SCALE GENOMIC DNA]</scope>
</reference>
<evidence type="ECO:0008006" key="5">
    <source>
        <dbReference type="Google" id="ProtNLM"/>
    </source>
</evidence>
<evidence type="ECO:0000256" key="1">
    <source>
        <dbReference type="SAM" id="MobiDB-lite"/>
    </source>
</evidence>
<protein>
    <recommendedName>
        <fullName evidence="5">Transmembrane protein</fullName>
    </recommendedName>
</protein>
<feature type="compositionally biased region" description="Basic residues" evidence="1">
    <location>
        <begin position="61"/>
        <end position="75"/>
    </location>
</feature>
<dbReference type="Proteomes" id="UP001604336">
    <property type="component" value="Unassembled WGS sequence"/>
</dbReference>
<dbReference type="PANTHER" id="PTHR33429:SF7">
    <property type="entry name" value="OS02G0708000 PROTEIN"/>
    <property type="match status" value="1"/>
</dbReference>
<accession>A0ABD1NZE8</accession>
<evidence type="ECO:0000313" key="4">
    <source>
        <dbReference type="Proteomes" id="UP001604336"/>
    </source>
</evidence>
<dbReference type="EMBL" id="JBFOLK010000091">
    <property type="protein sequence ID" value="KAL2456779.1"/>
    <property type="molecule type" value="Genomic_DNA"/>
</dbReference>
<feature type="compositionally biased region" description="Basic and acidic residues" evidence="1">
    <location>
        <begin position="94"/>
        <end position="106"/>
    </location>
</feature>
<dbReference type="AlphaFoldDB" id="A0ABD1NZE8"/>
<evidence type="ECO:0000256" key="2">
    <source>
        <dbReference type="SAM" id="Phobius"/>
    </source>
</evidence>
<organism evidence="3 4">
    <name type="scientific">Abeliophyllum distichum</name>
    <dbReference type="NCBI Taxonomy" id="126358"/>
    <lineage>
        <taxon>Eukaryota</taxon>
        <taxon>Viridiplantae</taxon>
        <taxon>Streptophyta</taxon>
        <taxon>Embryophyta</taxon>
        <taxon>Tracheophyta</taxon>
        <taxon>Spermatophyta</taxon>
        <taxon>Magnoliopsida</taxon>
        <taxon>eudicotyledons</taxon>
        <taxon>Gunneridae</taxon>
        <taxon>Pentapetalae</taxon>
        <taxon>asterids</taxon>
        <taxon>lamiids</taxon>
        <taxon>Lamiales</taxon>
        <taxon>Oleaceae</taxon>
        <taxon>Forsythieae</taxon>
        <taxon>Abeliophyllum</taxon>
    </lineage>
</organism>
<keyword evidence="2" id="KW-0812">Transmembrane</keyword>
<feature type="region of interest" description="Disordered" evidence="1">
    <location>
        <begin position="61"/>
        <end position="126"/>
    </location>
</feature>
<name>A0ABD1NZE8_9LAMI</name>
<comment type="caution">
    <text evidence="3">The sequence shown here is derived from an EMBL/GenBank/DDBJ whole genome shotgun (WGS) entry which is preliminary data.</text>
</comment>
<keyword evidence="2" id="KW-1133">Transmembrane helix</keyword>
<feature type="transmembrane region" description="Helical" evidence="2">
    <location>
        <begin position="24"/>
        <end position="44"/>
    </location>
</feature>
<proteinExistence type="predicted"/>
<gene>
    <name evidence="3" type="ORF">Adt_46641</name>
</gene>
<keyword evidence="2" id="KW-0472">Membrane</keyword>